<dbReference type="EMBL" id="JAWMWG010000004">
    <property type="protein sequence ID" value="MEJ6348872.1"/>
    <property type="molecule type" value="Genomic_DNA"/>
</dbReference>
<dbReference type="PANTHER" id="PTHR30204:SF69">
    <property type="entry name" value="MERR-FAMILY TRANSCRIPTIONAL REGULATOR"/>
    <property type="match status" value="1"/>
</dbReference>
<keyword evidence="2" id="KW-0805">Transcription regulation</keyword>
<dbReference type="InterPro" id="IPR000551">
    <property type="entry name" value="MerR-type_HTH_dom"/>
</dbReference>
<reference evidence="7 8" key="1">
    <citation type="submission" date="2023-10" db="EMBL/GenBank/DDBJ databases">
        <title>Holzapfeliella saturejae sp. nov. isolated from Satureja montana flowers.</title>
        <authorList>
            <person name="Alcantara C."/>
            <person name="Zuniga M."/>
            <person name="Landete J.M."/>
            <person name="Monedero V."/>
        </authorList>
    </citation>
    <scope>NUCLEOTIDE SEQUENCE [LARGE SCALE GENOMIC DNA]</scope>
    <source>
        <strain evidence="7 8">He02</strain>
    </source>
</reference>
<sequence>MDYLTIGEVAKLADISVQTLRYYDNIDLFKPEFTNPQNHYRYYGIRQLFYLETIKYLRRLDISIKQIKEIIVLPPKQLSHFLKNYRHEIDQQLTELHAIKALLNNQIELLTDQNLLLSYPDGEVYQRKIDSRQVLTLPDVATVTPEVQPDLYFRDLYAQLDQQNLDAKAYQYNCVFALDDYQRLSNIHYQYLFVTILNPHSSFDSDLIKTLDEGHYLCIKFNWNLDNYLTYLKRLKKAYQTLRGHQKAQVIEVSSPNHSSSDHEESFVTELQIKL</sequence>
<feature type="region of interest" description="Disordered" evidence="5">
    <location>
        <begin position="253"/>
        <end position="275"/>
    </location>
</feature>
<dbReference type="PANTHER" id="PTHR30204">
    <property type="entry name" value="REDOX-CYCLING DRUG-SENSING TRANSCRIPTIONAL ACTIVATOR SOXR"/>
    <property type="match status" value="1"/>
</dbReference>
<dbReference type="SUPFAM" id="SSF46955">
    <property type="entry name" value="Putative DNA-binding domain"/>
    <property type="match status" value="1"/>
</dbReference>
<dbReference type="PROSITE" id="PS00552">
    <property type="entry name" value="HTH_MERR_1"/>
    <property type="match status" value="1"/>
</dbReference>
<dbReference type="Pfam" id="PF13411">
    <property type="entry name" value="MerR_1"/>
    <property type="match status" value="1"/>
</dbReference>
<accession>A0ABU8SJP5</accession>
<evidence type="ECO:0000256" key="1">
    <source>
        <dbReference type="ARBA" id="ARBA00022491"/>
    </source>
</evidence>
<organism evidence="7 8">
    <name type="scientific">Holzapfeliella saturejae</name>
    <dbReference type="NCBI Taxonomy" id="3082953"/>
    <lineage>
        <taxon>Bacteria</taxon>
        <taxon>Bacillati</taxon>
        <taxon>Bacillota</taxon>
        <taxon>Bacilli</taxon>
        <taxon>Lactobacillales</taxon>
        <taxon>Lactobacillaceae</taxon>
        <taxon>Holzapfeliella</taxon>
    </lineage>
</organism>
<evidence type="ECO:0000259" key="6">
    <source>
        <dbReference type="PROSITE" id="PS50937"/>
    </source>
</evidence>
<evidence type="ECO:0000256" key="5">
    <source>
        <dbReference type="SAM" id="MobiDB-lite"/>
    </source>
</evidence>
<evidence type="ECO:0000313" key="8">
    <source>
        <dbReference type="Proteomes" id="UP001377804"/>
    </source>
</evidence>
<evidence type="ECO:0000256" key="3">
    <source>
        <dbReference type="ARBA" id="ARBA00023125"/>
    </source>
</evidence>
<dbReference type="SUPFAM" id="SSF55136">
    <property type="entry name" value="Probable bacterial effector-binding domain"/>
    <property type="match status" value="1"/>
</dbReference>
<feature type="domain" description="HTH merR-type" evidence="6">
    <location>
        <begin position="3"/>
        <end position="73"/>
    </location>
</feature>
<keyword evidence="8" id="KW-1185">Reference proteome</keyword>
<dbReference type="Gene3D" id="1.10.1660.10">
    <property type="match status" value="1"/>
</dbReference>
<dbReference type="Proteomes" id="UP001377804">
    <property type="component" value="Unassembled WGS sequence"/>
</dbReference>
<keyword evidence="1" id="KW-0678">Repressor</keyword>
<dbReference type="RefSeq" id="WP_339970373.1">
    <property type="nucleotide sequence ID" value="NZ_JAWMWG010000004.1"/>
</dbReference>
<dbReference type="InterPro" id="IPR047057">
    <property type="entry name" value="MerR_fam"/>
</dbReference>
<proteinExistence type="predicted"/>
<dbReference type="InterPro" id="IPR009061">
    <property type="entry name" value="DNA-bd_dom_put_sf"/>
</dbReference>
<gene>
    <name evidence="7" type="ORF">R4Y45_06530</name>
</gene>
<dbReference type="PROSITE" id="PS50937">
    <property type="entry name" value="HTH_MERR_2"/>
    <property type="match status" value="1"/>
</dbReference>
<evidence type="ECO:0000256" key="2">
    <source>
        <dbReference type="ARBA" id="ARBA00023015"/>
    </source>
</evidence>
<evidence type="ECO:0000256" key="4">
    <source>
        <dbReference type="ARBA" id="ARBA00023163"/>
    </source>
</evidence>
<keyword evidence="4" id="KW-0804">Transcription</keyword>
<dbReference type="InterPro" id="IPR011256">
    <property type="entry name" value="Reg_factor_effector_dom_sf"/>
</dbReference>
<dbReference type="CDD" id="cd01107">
    <property type="entry name" value="HTH_BmrR"/>
    <property type="match status" value="1"/>
</dbReference>
<evidence type="ECO:0000313" key="7">
    <source>
        <dbReference type="EMBL" id="MEJ6348872.1"/>
    </source>
</evidence>
<comment type="caution">
    <text evidence="7">The sequence shown here is derived from an EMBL/GenBank/DDBJ whole genome shotgun (WGS) entry which is preliminary data.</text>
</comment>
<dbReference type="SMART" id="SM00422">
    <property type="entry name" value="HTH_MERR"/>
    <property type="match status" value="1"/>
</dbReference>
<name>A0ABU8SJP5_9LACO</name>
<keyword evidence="3" id="KW-0238">DNA-binding</keyword>
<dbReference type="Gene3D" id="3.20.80.10">
    <property type="entry name" value="Regulatory factor, effector binding domain"/>
    <property type="match status" value="1"/>
</dbReference>
<protein>
    <submittedName>
        <fullName evidence="7">MerR family transcriptional regulator</fullName>
    </submittedName>
</protein>